<evidence type="ECO:0000313" key="2">
    <source>
        <dbReference type="EMBL" id="MEI4548510.1"/>
    </source>
</evidence>
<dbReference type="EMBL" id="JBAWKS010000001">
    <property type="protein sequence ID" value="MEI4548510.1"/>
    <property type="molecule type" value="Genomic_DNA"/>
</dbReference>
<feature type="domain" description="N-acetyltransferase" evidence="1">
    <location>
        <begin position="2"/>
        <end position="168"/>
    </location>
</feature>
<evidence type="ECO:0000313" key="3">
    <source>
        <dbReference type="Proteomes" id="UP001382455"/>
    </source>
</evidence>
<keyword evidence="3" id="KW-1185">Reference proteome</keyword>
<dbReference type="Gene3D" id="3.40.630.30">
    <property type="match status" value="1"/>
</dbReference>
<dbReference type="InterPro" id="IPR000182">
    <property type="entry name" value="GNAT_dom"/>
</dbReference>
<proteinExistence type="predicted"/>
<evidence type="ECO:0000259" key="1">
    <source>
        <dbReference type="PROSITE" id="PS51186"/>
    </source>
</evidence>
<dbReference type="Pfam" id="PF00583">
    <property type="entry name" value="Acetyltransf_1"/>
    <property type="match status" value="1"/>
</dbReference>
<dbReference type="CDD" id="cd04301">
    <property type="entry name" value="NAT_SF"/>
    <property type="match status" value="1"/>
</dbReference>
<dbReference type="PROSITE" id="PS51186">
    <property type="entry name" value="GNAT"/>
    <property type="match status" value="1"/>
</dbReference>
<dbReference type="SUPFAM" id="SSF55729">
    <property type="entry name" value="Acyl-CoA N-acyltransferases (Nat)"/>
    <property type="match status" value="1"/>
</dbReference>
<organism evidence="2 3">
    <name type="scientific">Pseudoalteromonas spongiae</name>
    <dbReference type="NCBI Taxonomy" id="298657"/>
    <lineage>
        <taxon>Bacteria</taxon>
        <taxon>Pseudomonadati</taxon>
        <taxon>Pseudomonadota</taxon>
        <taxon>Gammaproteobacteria</taxon>
        <taxon>Alteromonadales</taxon>
        <taxon>Pseudoalteromonadaceae</taxon>
        <taxon>Pseudoalteromonas</taxon>
    </lineage>
</organism>
<accession>A0ABU8ENG8</accession>
<name>A0ABU8ENG8_9GAMM</name>
<sequence>MIKIIPLGEQYYQQAIALANLVHGDNYLDLANLIEMQNKATKNGINANFIALEDDNVVGLRLSYAANQWPLDEWCSPSLWPCQQDKMAYFKCIAVDPNQQGKGIGPKLLNASIEALKQQGAKAGIGHLWQQSPGNGAVKYFTNAGGKLIKEHKNRWYNYSIEENYHCTICSVPCYCSAAEMVIEFS</sequence>
<comment type="caution">
    <text evidence="2">The sequence shown here is derived from an EMBL/GenBank/DDBJ whole genome shotgun (WGS) entry which is preliminary data.</text>
</comment>
<protein>
    <submittedName>
        <fullName evidence="2">GNAT family N-acetyltransferase</fullName>
    </submittedName>
</protein>
<reference evidence="2 3" key="1">
    <citation type="submission" date="2023-12" db="EMBL/GenBank/DDBJ databases">
        <title>Friends and Foes: Symbiotic and Algicidal bacterial influence on Karenia brevis blooms.</title>
        <authorList>
            <person name="Fei C."/>
            <person name="Mohamed A.R."/>
            <person name="Booker A."/>
            <person name="Arshad M."/>
            <person name="Klass S."/>
            <person name="Ahn S."/>
            <person name="Gilbert P.M."/>
            <person name="Heil C.A."/>
            <person name="Martinez J.M."/>
            <person name="Amin S.A."/>
        </authorList>
    </citation>
    <scope>NUCLEOTIDE SEQUENCE [LARGE SCALE GENOMIC DNA]</scope>
    <source>
        <strain evidence="2 3">CE15</strain>
    </source>
</reference>
<gene>
    <name evidence="2" type="ORF">WAE96_02175</name>
</gene>
<dbReference type="Proteomes" id="UP001382455">
    <property type="component" value="Unassembled WGS sequence"/>
</dbReference>
<dbReference type="InterPro" id="IPR016181">
    <property type="entry name" value="Acyl_CoA_acyltransferase"/>
</dbReference>
<dbReference type="RefSeq" id="WP_336434454.1">
    <property type="nucleotide sequence ID" value="NZ_JBAWKS010000001.1"/>
</dbReference>